<evidence type="ECO:0000256" key="1">
    <source>
        <dbReference type="ARBA" id="ARBA00023121"/>
    </source>
</evidence>
<dbReference type="GO" id="GO:0008289">
    <property type="term" value="F:lipid binding"/>
    <property type="evidence" value="ECO:0007669"/>
    <property type="project" value="UniProtKB-KW"/>
</dbReference>
<dbReference type="PROSITE" id="PS51482">
    <property type="entry name" value="DEGV"/>
    <property type="match status" value="1"/>
</dbReference>
<dbReference type="SUPFAM" id="SSF82549">
    <property type="entry name" value="DAK1/DegV-like"/>
    <property type="match status" value="1"/>
</dbReference>
<evidence type="ECO:0000313" key="2">
    <source>
        <dbReference type="EMBL" id="SEN23731.1"/>
    </source>
</evidence>
<sequence length="283" mass="31315">MAIKIVVDSASDISYEEAEKMGLVFLPLTVTFGDEEYKDTIDISHDEFYDRLENGPILPKTSQVTPFQYEQAFEKIVENGDIAIAITIASSFSGTYSSASIAADRFDDGKVYVVDSFSGSVGERILIEYALELLKTETNPEKIVSELNRVKEKIVVLFLLDTLEYLQKGGRISKMTSIAGALLSVKPILTVENKNLVLAGKARGFKKGNNLLREIAIDKGEFDGDKPFAVCYSGKSRELLDKYLEKYEEIFETKLDFIPVYQIGSSIGTHAGPNAVGLAFFVK</sequence>
<evidence type="ECO:0000313" key="3">
    <source>
        <dbReference type="Proteomes" id="UP000199512"/>
    </source>
</evidence>
<dbReference type="RefSeq" id="WP_091973662.1">
    <property type="nucleotide sequence ID" value="NZ_CAUWDX010000017.1"/>
</dbReference>
<keyword evidence="3" id="KW-1185">Reference proteome</keyword>
<dbReference type="InterPro" id="IPR050270">
    <property type="entry name" value="DegV_domain_contain"/>
</dbReference>
<dbReference type="AlphaFoldDB" id="A0A1H8EVS4"/>
<dbReference type="OrthoDB" id="9780216at2"/>
<protein>
    <submittedName>
        <fullName evidence="2">EDD domain protein, DegV family</fullName>
    </submittedName>
</protein>
<dbReference type="Proteomes" id="UP000199512">
    <property type="component" value="Unassembled WGS sequence"/>
</dbReference>
<keyword evidence="1" id="KW-0446">Lipid-binding</keyword>
<dbReference type="InterPro" id="IPR003797">
    <property type="entry name" value="DegV"/>
</dbReference>
<dbReference type="STRING" id="215200.SAMN05216454_101271"/>
<dbReference type="Pfam" id="PF02645">
    <property type="entry name" value="DegV"/>
    <property type="match status" value="1"/>
</dbReference>
<dbReference type="EMBL" id="FODF01000001">
    <property type="protein sequence ID" value="SEN23731.1"/>
    <property type="molecule type" value="Genomic_DNA"/>
</dbReference>
<accession>A0A1H8EVS4</accession>
<reference evidence="2 3" key="1">
    <citation type="submission" date="2016-10" db="EMBL/GenBank/DDBJ databases">
        <authorList>
            <person name="de Groot N.N."/>
        </authorList>
    </citation>
    <scope>NUCLEOTIDE SEQUENCE [LARGE SCALE GENOMIC DNA]</scope>
    <source>
        <strain evidence="2 3">Calf135</strain>
    </source>
</reference>
<organism evidence="2 3">
    <name type="scientific">Peptostreptococcus russellii</name>
    <dbReference type="NCBI Taxonomy" id="215200"/>
    <lineage>
        <taxon>Bacteria</taxon>
        <taxon>Bacillati</taxon>
        <taxon>Bacillota</taxon>
        <taxon>Clostridia</taxon>
        <taxon>Peptostreptococcales</taxon>
        <taxon>Peptostreptococcaceae</taxon>
        <taxon>Peptostreptococcus</taxon>
    </lineage>
</organism>
<dbReference type="NCBIfam" id="TIGR00762">
    <property type="entry name" value="DegV"/>
    <property type="match status" value="1"/>
</dbReference>
<name>A0A1H8EVS4_9FIRM</name>
<dbReference type="InterPro" id="IPR043168">
    <property type="entry name" value="DegV_C"/>
</dbReference>
<dbReference type="Gene3D" id="3.40.50.10170">
    <property type="match status" value="1"/>
</dbReference>
<proteinExistence type="predicted"/>
<dbReference type="PANTHER" id="PTHR33434:SF2">
    <property type="entry name" value="FATTY ACID-BINDING PROTEIN TM_1468"/>
    <property type="match status" value="1"/>
</dbReference>
<gene>
    <name evidence="2" type="ORF">SAMN05216454_101271</name>
</gene>
<dbReference type="PANTHER" id="PTHR33434">
    <property type="entry name" value="DEGV DOMAIN-CONTAINING PROTEIN DR_1986-RELATED"/>
    <property type="match status" value="1"/>
</dbReference>
<dbReference type="Gene3D" id="3.30.1180.10">
    <property type="match status" value="1"/>
</dbReference>